<reference evidence="8" key="1">
    <citation type="submission" date="2018-06" db="EMBL/GenBank/DDBJ databases">
        <authorList>
            <person name="Zhirakovskaya E."/>
        </authorList>
    </citation>
    <scope>NUCLEOTIDE SEQUENCE</scope>
</reference>
<evidence type="ECO:0000256" key="4">
    <source>
        <dbReference type="ARBA" id="ARBA00022729"/>
    </source>
</evidence>
<dbReference type="EMBL" id="UOGD01000380">
    <property type="protein sequence ID" value="VAX27410.1"/>
    <property type="molecule type" value="Genomic_DNA"/>
</dbReference>
<evidence type="ECO:0000313" key="8">
    <source>
        <dbReference type="EMBL" id="VAX27410.1"/>
    </source>
</evidence>
<feature type="domain" description="TonB-dependent receptor plug" evidence="7">
    <location>
        <begin position="125"/>
        <end position="220"/>
    </location>
</feature>
<name>A0A3B1CXK7_9ZZZZ</name>
<comment type="subcellular location">
    <subcellularLocation>
        <location evidence="1">Cell outer membrane</location>
        <topology evidence="1">Multi-pass membrane protein</topology>
    </subcellularLocation>
</comment>
<dbReference type="Pfam" id="PF13715">
    <property type="entry name" value="CarbopepD_reg_2"/>
    <property type="match status" value="1"/>
</dbReference>
<dbReference type="GO" id="GO:0015344">
    <property type="term" value="F:siderophore uptake transmembrane transporter activity"/>
    <property type="evidence" value="ECO:0007669"/>
    <property type="project" value="TreeGrafter"/>
</dbReference>
<keyword evidence="6" id="KW-0998">Cell outer membrane</keyword>
<keyword evidence="8" id="KW-0675">Receptor</keyword>
<dbReference type="SUPFAM" id="SSF49452">
    <property type="entry name" value="Starch-binding domain-like"/>
    <property type="match status" value="1"/>
</dbReference>
<dbReference type="PANTHER" id="PTHR30069:SF29">
    <property type="entry name" value="HEMOGLOBIN AND HEMOGLOBIN-HAPTOGLOBIN-BINDING PROTEIN 1-RELATED"/>
    <property type="match status" value="1"/>
</dbReference>
<dbReference type="InterPro" id="IPR013784">
    <property type="entry name" value="Carb-bd-like_fold"/>
</dbReference>
<feature type="non-terminal residue" evidence="8">
    <location>
        <position position="625"/>
    </location>
</feature>
<keyword evidence="4" id="KW-0732">Signal</keyword>
<dbReference type="InterPro" id="IPR037066">
    <property type="entry name" value="Plug_dom_sf"/>
</dbReference>
<dbReference type="Pfam" id="PF07715">
    <property type="entry name" value="Plug"/>
    <property type="match status" value="1"/>
</dbReference>
<accession>A0A3B1CXK7</accession>
<keyword evidence="5" id="KW-0472">Membrane</keyword>
<proteinExistence type="predicted"/>
<dbReference type="GO" id="GO:0009279">
    <property type="term" value="C:cell outer membrane"/>
    <property type="evidence" value="ECO:0007669"/>
    <property type="project" value="UniProtKB-SubCell"/>
</dbReference>
<evidence type="ECO:0000256" key="6">
    <source>
        <dbReference type="ARBA" id="ARBA00023237"/>
    </source>
</evidence>
<dbReference type="Gene3D" id="2.170.130.10">
    <property type="entry name" value="TonB-dependent receptor, plug domain"/>
    <property type="match status" value="1"/>
</dbReference>
<dbReference type="InterPro" id="IPR012910">
    <property type="entry name" value="Plug_dom"/>
</dbReference>
<dbReference type="SUPFAM" id="SSF56935">
    <property type="entry name" value="Porins"/>
    <property type="match status" value="1"/>
</dbReference>
<protein>
    <submittedName>
        <fullName evidence="8">TonB-dependent receptor</fullName>
    </submittedName>
</protein>
<evidence type="ECO:0000256" key="5">
    <source>
        <dbReference type="ARBA" id="ARBA00023136"/>
    </source>
</evidence>
<dbReference type="AlphaFoldDB" id="A0A3B1CXK7"/>
<organism evidence="8">
    <name type="scientific">hydrothermal vent metagenome</name>
    <dbReference type="NCBI Taxonomy" id="652676"/>
    <lineage>
        <taxon>unclassified sequences</taxon>
        <taxon>metagenomes</taxon>
        <taxon>ecological metagenomes</taxon>
    </lineage>
</organism>
<keyword evidence="2" id="KW-0813">Transport</keyword>
<dbReference type="PANTHER" id="PTHR30069">
    <property type="entry name" value="TONB-DEPENDENT OUTER MEMBRANE RECEPTOR"/>
    <property type="match status" value="1"/>
</dbReference>
<dbReference type="InterPro" id="IPR039426">
    <property type="entry name" value="TonB-dep_rcpt-like"/>
</dbReference>
<gene>
    <name evidence="8" type="ORF">MNBD_IGNAVI01-71</name>
</gene>
<sequence>MKKIGIILILLILSSTLFAQGKGKLSGKVTDKSNNDVPLPGVNLLIEGTYYGAATDGDGNYEIKNISPGTYNISVSFIGYKAMKFTGIVIEANRTTNLDVELEETSLTIGQDVIVVGEKPLMDVEETQSKTTVSRKDIENAVIENIQDVVTQQAGVVKSDNAIHIRGGRAYESAYLLDGVSVQDPLSGTGFGLELSANAIEEVEVITGGFNAEYGQATSGVINVKTREGKAFYSGYAAYKRDNLGNSESNHVFNVEIFETNLSGPEPITKYLLPAIGIEIPGDLTFFGSFYMGLTDGITQGYYKPTAKQLYSSTFGGASFAPKASNTWFWMGKLTYNISPTKKLSYSYNQSVNINQNSQSLQSNLEYVEPNPGYQYPFQKILDSANTFTHVNYFNSLSWTHTINAKTFYELKINKFFSNLRADANGRYYYDYTERKDIVTFPIEYYNLDRDTIGVIPGDGFWDVGNPNTWRDHYTDEFSIKGDITSFFDEKNKFKAGLYMAFQEMQVVDIYRPWLGKLGMNNDIYTVHPAVGAFYAQDNINFSGMILNFGLRLDYWFPGKYVDDAVANPDVVTIPDEIRDKYYDESYKWFNGQRFKMRLSPRIGISHPVSDNQTLFFSYGHFSKW</sequence>
<evidence type="ECO:0000256" key="2">
    <source>
        <dbReference type="ARBA" id="ARBA00022448"/>
    </source>
</evidence>
<dbReference type="Gene3D" id="2.40.170.20">
    <property type="entry name" value="TonB-dependent receptor, beta-barrel domain"/>
    <property type="match status" value="1"/>
</dbReference>
<dbReference type="GO" id="GO:0030246">
    <property type="term" value="F:carbohydrate binding"/>
    <property type="evidence" value="ECO:0007669"/>
    <property type="project" value="InterPro"/>
</dbReference>
<dbReference type="GO" id="GO:0044718">
    <property type="term" value="P:siderophore transmembrane transport"/>
    <property type="evidence" value="ECO:0007669"/>
    <property type="project" value="TreeGrafter"/>
</dbReference>
<dbReference type="InterPro" id="IPR036942">
    <property type="entry name" value="Beta-barrel_TonB_sf"/>
</dbReference>
<evidence type="ECO:0000259" key="7">
    <source>
        <dbReference type="Pfam" id="PF07715"/>
    </source>
</evidence>
<dbReference type="Gene3D" id="2.60.40.1120">
    <property type="entry name" value="Carboxypeptidase-like, regulatory domain"/>
    <property type="match status" value="1"/>
</dbReference>
<evidence type="ECO:0000256" key="1">
    <source>
        <dbReference type="ARBA" id="ARBA00004571"/>
    </source>
</evidence>
<dbReference type="PROSITE" id="PS52016">
    <property type="entry name" value="TONB_DEPENDENT_REC_3"/>
    <property type="match status" value="1"/>
</dbReference>
<keyword evidence="3" id="KW-0812">Transmembrane</keyword>
<evidence type="ECO:0000256" key="3">
    <source>
        <dbReference type="ARBA" id="ARBA00022692"/>
    </source>
</evidence>